<feature type="domain" description="Ferrous iron transporter FeoA-like" evidence="2">
    <location>
        <begin position="1"/>
        <end position="71"/>
    </location>
</feature>
<dbReference type="Gene3D" id="2.30.30.90">
    <property type="match status" value="2"/>
</dbReference>
<dbReference type="EMBL" id="CTEN01000003">
    <property type="protein sequence ID" value="CQR25276.1"/>
    <property type="molecule type" value="Genomic_DNA"/>
</dbReference>
<dbReference type="Proteomes" id="UP000198604">
    <property type="component" value="Unassembled WGS sequence"/>
</dbReference>
<dbReference type="PANTHER" id="PTHR42954:SF2">
    <property type="entry name" value="FE(2+) TRANSPORT PROTEIN A"/>
    <property type="match status" value="1"/>
</dbReference>
<dbReference type="RefSeq" id="WP_093650837.1">
    <property type="nucleotide sequence ID" value="NZ_CTEN01000003.1"/>
</dbReference>
<dbReference type="InterPro" id="IPR008988">
    <property type="entry name" value="Transcriptional_repressor_C"/>
</dbReference>
<dbReference type="AlphaFoldDB" id="A0A0E3WFC7"/>
<dbReference type="Pfam" id="PF04023">
    <property type="entry name" value="FeoA"/>
    <property type="match status" value="2"/>
</dbReference>
<proteinExistence type="predicted"/>
<dbReference type="SMART" id="SM00899">
    <property type="entry name" value="FeoA"/>
    <property type="match status" value="2"/>
</dbReference>
<dbReference type="PANTHER" id="PTHR42954">
    <property type="entry name" value="FE(2+) TRANSPORT PROTEIN A"/>
    <property type="match status" value="1"/>
</dbReference>
<reference evidence="4" key="1">
    <citation type="submission" date="2015-03" db="EMBL/GenBank/DDBJ databases">
        <authorList>
            <person name="Urmite Genomes"/>
        </authorList>
    </citation>
    <scope>NUCLEOTIDE SEQUENCE [LARGE SCALE GENOMIC DNA]</scope>
    <source>
        <strain evidence="4">FF10</strain>
    </source>
</reference>
<dbReference type="OrthoDB" id="9811076at2"/>
<dbReference type="InterPro" id="IPR007167">
    <property type="entry name" value="Fe-transptr_FeoA-like"/>
</dbReference>
<accession>A0A0E3WFC7</accession>
<dbReference type="SUPFAM" id="SSF50037">
    <property type="entry name" value="C-terminal domain of transcriptional repressors"/>
    <property type="match status" value="2"/>
</dbReference>
<feature type="domain" description="Ferrous iron transporter FeoA-like" evidence="2">
    <location>
        <begin position="79"/>
        <end position="151"/>
    </location>
</feature>
<evidence type="ECO:0000313" key="3">
    <source>
        <dbReference type="EMBL" id="CQR25276.1"/>
    </source>
</evidence>
<evidence type="ECO:0000256" key="1">
    <source>
        <dbReference type="ARBA" id="ARBA00023004"/>
    </source>
</evidence>
<sequence>MILLEARIGLSYRVASIHLPEDSQRHLSNLGLTVGSVIQLLSKTPTTAIVLVKSSRLAFDQSILSQIDVVEDSWEQKSIPLSTLEVGQFAYIDGIFAAKEAKRRLMDMGLTRHTKIYLRKVAPLGDPLEISLRGYELTLRKSEAQLISVIAAEKDEKEVVRNGN</sequence>
<protein>
    <submittedName>
        <fullName evidence="3">Ferrous ion transport protein A</fullName>
    </submittedName>
</protein>
<evidence type="ECO:0000313" key="4">
    <source>
        <dbReference type="Proteomes" id="UP000198604"/>
    </source>
</evidence>
<dbReference type="InterPro" id="IPR052713">
    <property type="entry name" value="FeoA"/>
</dbReference>
<dbReference type="InterPro" id="IPR038157">
    <property type="entry name" value="FeoA_core_dom"/>
</dbReference>
<keyword evidence="4" id="KW-1185">Reference proteome</keyword>
<organism evidence="3 4">
    <name type="scientific">Streptococcus varani</name>
    <dbReference type="NCBI Taxonomy" id="1608583"/>
    <lineage>
        <taxon>Bacteria</taxon>
        <taxon>Bacillati</taxon>
        <taxon>Bacillota</taxon>
        <taxon>Bacilli</taxon>
        <taxon>Lactobacillales</taxon>
        <taxon>Streptococcaceae</taxon>
        <taxon>Streptococcus</taxon>
    </lineage>
</organism>
<dbReference type="STRING" id="1608583.BN1356_01617"/>
<evidence type="ECO:0000259" key="2">
    <source>
        <dbReference type="SMART" id="SM00899"/>
    </source>
</evidence>
<name>A0A0E3WFC7_9STRE</name>
<keyword evidence="1" id="KW-0408">Iron</keyword>
<dbReference type="GO" id="GO:0046914">
    <property type="term" value="F:transition metal ion binding"/>
    <property type="evidence" value="ECO:0007669"/>
    <property type="project" value="InterPro"/>
</dbReference>
<gene>
    <name evidence="3" type="primary">feoA</name>
    <name evidence="3" type="ORF">BN1356_01617</name>
</gene>